<dbReference type="InterPro" id="IPR029365">
    <property type="entry name" value="TMEM238"/>
</dbReference>
<evidence type="ECO:0000256" key="1">
    <source>
        <dbReference type="SAM" id="Phobius"/>
    </source>
</evidence>
<keyword evidence="1" id="KW-1133">Transmembrane helix</keyword>
<keyword evidence="1" id="KW-0812">Transmembrane</keyword>
<feature type="transmembrane region" description="Helical" evidence="1">
    <location>
        <begin position="162"/>
        <end position="181"/>
    </location>
</feature>
<dbReference type="GeneTree" id="ENSGT00940000162720"/>
<feature type="transmembrane region" description="Helical" evidence="1">
    <location>
        <begin position="75"/>
        <end position="96"/>
    </location>
</feature>
<dbReference type="AlphaFoldDB" id="A0A3Q3NB23"/>
<protein>
    <recommendedName>
        <fullName evidence="4">Transmembrane protein 238-like</fullName>
    </recommendedName>
</protein>
<keyword evidence="1" id="KW-0472">Membrane</keyword>
<organism evidence="2 3">
    <name type="scientific">Mastacembelus armatus</name>
    <name type="common">zig-zag eel</name>
    <dbReference type="NCBI Taxonomy" id="205130"/>
    <lineage>
        <taxon>Eukaryota</taxon>
        <taxon>Metazoa</taxon>
        <taxon>Chordata</taxon>
        <taxon>Craniata</taxon>
        <taxon>Vertebrata</taxon>
        <taxon>Euteleostomi</taxon>
        <taxon>Actinopterygii</taxon>
        <taxon>Neopterygii</taxon>
        <taxon>Teleostei</taxon>
        <taxon>Neoteleostei</taxon>
        <taxon>Acanthomorphata</taxon>
        <taxon>Anabantaria</taxon>
        <taxon>Synbranchiformes</taxon>
        <taxon>Mastacembelidae</taxon>
        <taxon>Mastacembelus</taxon>
    </lineage>
</organism>
<dbReference type="STRING" id="205130.ENSMAMP00000029584"/>
<dbReference type="Pfam" id="PF15125">
    <property type="entry name" value="TMEM238"/>
    <property type="match status" value="1"/>
</dbReference>
<name>A0A3Q3NB23_9TELE</name>
<dbReference type="Proteomes" id="UP000261640">
    <property type="component" value="Unplaced"/>
</dbReference>
<evidence type="ECO:0000313" key="3">
    <source>
        <dbReference type="Proteomes" id="UP000261640"/>
    </source>
</evidence>
<sequence>MTLCAASAQVQRLNHPPVIQASNSSNLSAMGLEKCIGGCVPLFLSAIVFDVFGLILIFVGIFANLRINGQFYGDFFIYTGSLIIFFSLALWLMWYVGNIQISDDDGLKKRNSIVVRLARKLTERLSQKLKGGESVKCAEDEERSQVGSPPHKASRVTWGPKVIIFSMSFPYLPDIVIIFNIL</sequence>
<accession>A0A3Q3NB23</accession>
<evidence type="ECO:0008006" key="4">
    <source>
        <dbReference type="Google" id="ProtNLM"/>
    </source>
</evidence>
<dbReference type="PANTHER" id="PTHR28613">
    <property type="entry name" value="SI:CH211-232M10.4-RELATED"/>
    <property type="match status" value="1"/>
</dbReference>
<proteinExistence type="predicted"/>
<dbReference type="PANTHER" id="PTHR28613:SF7">
    <property type="entry name" value="TRANSMEMBRANE PROTEIN 238"/>
    <property type="match status" value="1"/>
</dbReference>
<keyword evidence="3" id="KW-1185">Reference proteome</keyword>
<reference evidence="2" key="2">
    <citation type="submission" date="2025-09" db="UniProtKB">
        <authorList>
            <consortium name="Ensembl"/>
        </authorList>
    </citation>
    <scope>IDENTIFICATION</scope>
</reference>
<dbReference type="Ensembl" id="ENSMAMT00000030349.2">
    <property type="protein sequence ID" value="ENSMAMP00000029584.2"/>
    <property type="gene ID" value="ENSMAMG00000019929.2"/>
</dbReference>
<feature type="transmembrane region" description="Helical" evidence="1">
    <location>
        <begin position="42"/>
        <end position="63"/>
    </location>
</feature>
<evidence type="ECO:0000313" key="2">
    <source>
        <dbReference type="Ensembl" id="ENSMAMP00000029584.2"/>
    </source>
</evidence>
<dbReference type="InParanoid" id="A0A3Q3NB23"/>
<reference evidence="2" key="1">
    <citation type="submission" date="2025-08" db="UniProtKB">
        <authorList>
            <consortium name="Ensembl"/>
        </authorList>
    </citation>
    <scope>IDENTIFICATION</scope>
</reference>